<dbReference type="Gene3D" id="1.20.5.340">
    <property type="match status" value="1"/>
</dbReference>
<name>A0A0M7B5Z6_9RHOB</name>
<feature type="compositionally biased region" description="Low complexity" evidence="2">
    <location>
        <begin position="246"/>
        <end position="258"/>
    </location>
</feature>
<keyword evidence="5" id="KW-1185">Reference proteome</keyword>
<dbReference type="STRING" id="313367.JSE7799_00094"/>
<keyword evidence="3" id="KW-0812">Transmembrane</keyword>
<evidence type="ECO:0000313" key="4">
    <source>
        <dbReference type="EMBL" id="CUH09335.1"/>
    </source>
</evidence>
<dbReference type="Proteomes" id="UP000049455">
    <property type="component" value="Unassembled WGS sequence"/>
</dbReference>
<keyword evidence="3" id="KW-1133">Transmembrane helix</keyword>
<proteinExistence type="predicted"/>
<dbReference type="AlphaFoldDB" id="A0A0M7B5Z6"/>
<keyword evidence="3" id="KW-0472">Membrane</keyword>
<organism evidence="4 5">
    <name type="scientific">Jannaschia seosinensis</name>
    <dbReference type="NCBI Taxonomy" id="313367"/>
    <lineage>
        <taxon>Bacteria</taxon>
        <taxon>Pseudomonadati</taxon>
        <taxon>Pseudomonadota</taxon>
        <taxon>Alphaproteobacteria</taxon>
        <taxon>Rhodobacterales</taxon>
        <taxon>Roseobacteraceae</taxon>
        <taxon>Jannaschia</taxon>
    </lineage>
</organism>
<feature type="compositionally biased region" description="Basic and acidic residues" evidence="2">
    <location>
        <begin position="121"/>
        <end position="132"/>
    </location>
</feature>
<protein>
    <submittedName>
        <fullName evidence="4">Mitochondrial inner membrane protein</fullName>
    </submittedName>
</protein>
<reference evidence="4 5" key="1">
    <citation type="submission" date="2015-09" db="EMBL/GenBank/DDBJ databases">
        <authorList>
            <person name="Jackson K.R."/>
            <person name="Lunt B.L."/>
            <person name="Fisher J.N.B."/>
            <person name="Gardner A.V."/>
            <person name="Bailey M.E."/>
            <person name="Deus L.M."/>
            <person name="Earl A.S."/>
            <person name="Gibby P.D."/>
            <person name="Hartmann K.A."/>
            <person name="Liu J.E."/>
            <person name="Manci A.M."/>
            <person name="Nielsen D.A."/>
            <person name="Solomon M.B."/>
            <person name="Breakwell D.P."/>
            <person name="Burnett S.H."/>
            <person name="Grose J.H."/>
        </authorList>
    </citation>
    <scope>NUCLEOTIDE SEQUENCE [LARGE SCALE GENOMIC DNA]</scope>
    <source>
        <strain evidence="4 5">CECT 7799</strain>
    </source>
</reference>
<accession>A0A0M7B5Z6</accession>
<evidence type="ECO:0000256" key="2">
    <source>
        <dbReference type="SAM" id="MobiDB-lite"/>
    </source>
</evidence>
<sequence length="511" mass="52456">MARSTKKPQTKPSDQRTTEAASKDMTETDAVTDDSSQVGNNVPDEKDATDDGGVKEEAQETESAPVEDATVVSEEPGRTDEETAAASDADADAAVRREADAADEIYVNPEGEAVAGSEVGPDPRPESDREASDESDATGHPLVTQPSPKSSPAAGERRRSGGFVPLVLGGLMAGGIGYVIALFTAGVPAPGVDPARIAALEEEVATFEPAEVAAPVDLSEIEATQDAFASDLAALAMRVAALESAPAAEPSERGSPAAGASTAVPSDAAPGAQPLAEDLRGEIADLTEAVDEIRSRLSTISDDVDMVSGDVAAISEDVAANESDIAALRDDLAARIEATEAALAEASARAESVETEAVSRAREAARNQVAQALESGATYVEPLAVLGDPPAALERFAETGVPTLNDLADDFPALARTALREARAEAAGSEGVASLFRNALNPRSLEPRAGSDPDAVLSRAEAAIRTGDLEEALAEIETLPEAAAEVLEAWQARAEARAAAVSAADTYLQDE</sequence>
<feature type="compositionally biased region" description="Basic and acidic residues" evidence="2">
    <location>
        <begin position="13"/>
        <end position="26"/>
    </location>
</feature>
<feature type="region of interest" description="Disordered" evidence="2">
    <location>
        <begin position="246"/>
        <end position="273"/>
    </location>
</feature>
<evidence type="ECO:0000256" key="1">
    <source>
        <dbReference type="SAM" id="Coils"/>
    </source>
</evidence>
<feature type="transmembrane region" description="Helical" evidence="3">
    <location>
        <begin position="163"/>
        <end position="187"/>
    </location>
</feature>
<dbReference type="EMBL" id="CYPR01000003">
    <property type="protein sequence ID" value="CUH09335.1"/>
    <property type="molecule type" value="Genomic_DNA"/>
</dbReference>
<evidence type="ECO:0000256" key="3">
    <source>
        <dbReference type="SAM" id="Phobius"/>
    </source>
</evidence>
<feature type="coiled-coil region" evidence="1">
    <location>
        <begin position="329"/>
        <end position="356"/>
    </location>
</feature>
<gene>
    <name evidence="4" type="ORF">JSE7799_00094</name>
</gene>
<feature type="region of interest" description="Disordered" evidence="2">
    <location>
        <begin position="1"/>
        <end position="159"/>
    </location>
</feature>
<evidence type="ECO:0000313" key="5">
    <source>
        <dbReference type="Proteomes" id="UP000049455"/>
    </source>
</evidence>
<keyword evidence="1" id="KW-0175">Coiled coil</keyword>